<dbReference type="RefSeq" id="WP_157428887.1">
    <property type="nucleotide sequence ID" value="NZ_BAAANK010000010.1"/>
</dbReference>
<comment type="caution">
    <text evidence="2">The sequence shown here is derived from an EMBL/GenBank/DDBJ whole genome shotgun (WGS) entry which is preliminary data.</text>
</comment>
<proteinExistence type="predicted"/>
<evidence type="ECO:0000313" key="3">
    <source>
        <dbReference type="Proteomes" id="UP001501746"/>
    </source>
</evidence>
<reference evidence="2 3" key="1">
    <citation type="journal article" date="2019" name="Int. J. Syst. Evol. Microbiol.">
        <title>The Global Catalogue of Microorganisms (GCM) 10K type strain sequencing project: providing services to taxonomists for standard genome sequencing and annotation.</title>
        <authorList>
            <consortium name="The Broad Institute Genomics Platform"/>
            <consortium name="The Broad Institute Genome Sequencing Center for Infectious Disease"/>
            <person name="Wu L."/>
            <person name="Ma J."/>
        </authorList>
    </citation>
    <scope>NUCLEOTIDE SEQUENCE [LARGE SCALE GENOMIC DNA]</scope>
    <source>
        <strain evidence="2 3">JCM 14323</strain>
    </source>
</reference>
<evidence type="ECO:0000256" key="1">
    <source>
        <dbReference type="SAM" id="Phobius"/>
    </source>
</evidence>
<name>A0ABN2MZI1_9MICO</name>
<dbReference type="Proteomes" id="UP001501746">
    <property type="component" value="Unassembled WGS sequence"/>
</dbReference>
<keyword evidence="3" id="KW-1185">Reference proteome</keyword>
<accession>A0ABN2MZI1</accession>
<keyword evidence="1" id="KW-0812">Transmembrane</keyword>
<protein>
    <recommendedName>
        <fullName evidence="4">TPM domain-containing protein</fullName>
    </recommendedName>
</protein>
<evidence type="ECO:0008006" key="4">
    <source>
        <dbReference type="Google" id="ProtNLM"/>
    </source>
</evidence>
<keyword evidence="1" id="KW-0472">Membrane</keyword>
<keyword evidence="1" id="KW-1133">Transmembrane helix</keyword>
<gene>
    <name evidence="2" type="ORF">GCM10009750_33630</name>
</gene>
<evidence type="ECO:0000313" key="2">
    <source>
        <dbReference type="EMBL" id="GAA1844540.1"/>
    </source>
</evidence>
<feature type="transmembrane region" description="Helical" evidence="1">
    <location>
        <begin position="6"/>
        <end position="28"/>
    </location>
</feature>
<dbReference type="EMBL" id="BAAANK010000010">
    <property type="protein sequence ID" value="GAA1844540.1"/>
    <property type="molecule type" value="Genomic_DNA"/>
</dbReference>
<organism evidence="2 3">
    <name type="scientific">Agromyces salentinus</name>
    <dbReference type="NCBI Taxonomy" id="269421"/>
    <lineage>
        <taxon>Bacteria</taxon>
        <taxon>Bacillati</taxon>
        <taxon>Actinomycetota</taxon>
        <taxon>Actinomycetes</taxon>
        <taxon>Micrococcales</taxon>
        <taxon>Microbacteriaceae</taxon>
        <taxon>Agromyces</taxon>
    </lineage>
</organism>
<sequence length="421" mass="44500">MADGLWWVPSVVVLGIAAVAAAGGIAGFRRLGARRERDALEAGRADETRAKSMIVQADSALREALGEVLYVEAQFDEATAAGMRDSVDAAQRRLREAFLLQQRLDDAEHETAAQRRAWTEHIQELCESAIATLAAADDALEARRRDERDASVEVPQFERRHRALAARRDEAAAMLGRLDGRFAPSALGGAHTALDRAGAALAAASDRLGAAQVRLARRQGASDLTSAAAGRLERAEHAIDEAERIESDLEAAGADALAQAAALEDDLAAARTERDMADDPEARAELARAIDAATRARPGVADAGPPDPFAARDRLRVARDRLEVARAGVRAAQSRLDGARGALGGAIAIAESQLRVASDAIGHGGRRIGADARTRLAEAERQLVIARQEPDPVAALDAARRAASRASDAEALAAYDLMAGR</sequence>